<protein>
    <submittedName>
        <fullName evidence="2">Uncharacterized protein</fullName>
    </submittedName>
</protein>
<keyword evidence="1" id="KW-1133">Transmembrane helix</keyword>
<feature type="transmembrane region" description="Helical" evidence="1">
    <location>
        <begin position="85"/>
        <end position="108"/>
    </location>
</feature>
<feature type="transmembrane region" description="Helical" evidence="1">
    <location>
        <begin position="114"/>
        <end position="139"/>
    </location>
</feature>
<dbReference type="Proteomes" id="UP000538075">
    <property type="component" value="Unassembled WGS sequence"/>
</dbReference>
<dbReference type="EMBL" id="VDFG01000373">
    <property type="protein sequence ID" value="MBA4465342.1"/>
    <property type="molecule type" value="Genomic_DNA"/>
</dbReference>
<keyword evidence="1" id="KW-0472">Membrane</keyword>
<proteinExistence type="predicted"/>
<evidence type="ECO:0000256" key="1">
    <source>
        <dbReference type="SAM" id="Phobius"/>
    </source>
</evidence>
<keyword evidence="1" id="KW-0812">Transmembrane</keyword>
<accession>A0A838WR56</accession>
<gene>
    <name evidence="2" type="ORF">FHK98_06255</name>
</gene>
<organism evidence="2 3">
    <name type="scientific">Cylindrospermopsis raciborskii CS-506_A</name>
    <dbReference type="NCBI Taxonomy" id="2585140"/>
    <lineage>
        <taxon>Bacteria</taxon>
        <taxon>Bacillati</taxon>
        <taxon>Cyanobacteriota</taxon>
        <taxon>Cyanophyceae</taxon>
        <taxon>Nostocales</taxon>
        <taxon>Aphanizomenonaceae</taxon>
        <taxon>Cylindrospermopsis</taxon>
    </lineage>
</organism>
<name>A0A838WR56_9CYAN</name>
<evidence type="ECO:0000313" key="2">
    <source>
        <dbReference type="EMBL" id="MBA4465342.1"/>
    </source>
</evidence>
<sequence>MMKNLLIVSKSLSFNQRYPCPSCRVGKIENMPLMEAMFCDFCQEIFTVNLQSQQVKMPSRQPPLIWHWNGYNWSQGQIEGMELGWGYAVGGIAFVMVPTFLIGISAYYLPSSPILFWIPYIWTLLTFVLHLAIVTWVFMEIYQTPLAAYWRAVARWVSSGE</sequence>
<reference evidence="2 3" key="1">
    <citation type="journal article" date="2020" name="J. Appl. Phycol.">
        <title>Morphological changes and genome evolution in Raphidiopsis raciborskii CS-506 after 23 years in culture.</title>
        <authorList>
            <person name="Willis A."/>
            <person name="Bent S.J."/>
            <person name="Jameson I.D."/>
        </authorList>
    </citation>
    <scope>NUCLEOTIDE SEQUENCE [LARGE SCALE GENOMIC DNA]</scope>
    <source>
        <strain evidence="2 3">CS-506_A</strain>
    </source>
</reference>
<dbReference type="AlphaFoldDB" id="A0A838WR56"/>
<comment type="caution">
    <text evidence="2">The sequence shown here is derived from an EMBL/GenBank/DDBJ whole genome shotgun (WGS) entry which is preliminary data.</text>
</comment>
<evidence type="ECO:0000313" key="3">
    <source>
        <dbReference type="Proteomes" id="UP000538075"/>
    </source>
</evidence>